<feature type="domain" description="Acyl-CoA dehydrogenase/oxidase C-terminal" evidence="6">
    <location>
        <begin position="284"/>
        <end position="371"/>
    </location>
</feature>
<dbReference type="OrthoDB" id="3458133at2"/>
<dbReference type="Gene3D" id="1.10.540.10">
    <property type="entry name" value="Acyl-CoA dehydrogenase/oxidase, N-terminal domain"/>
    <property type="match status" value="1"/>
</dbReference>
<comment type="cofactor">
    <cofactor evidence="1 5">
        <name>FAD</name>
        <dbReference type="ChEBI" id="CHEBI:57692"/>
    </cofactor>
</comment>
<dbReference type="PANTHER" id="PTHR43884">
    <property type="entry name" value="ACYL-COA DEHYDROGENASE"/>
    <property type="match status" value="1"/>
</dbReference>
<dbReference type="GO" id="GO:0050660">
    <property type="term" value="F:flavin adenine dinucleotide binding"/>
    <property type="evidence" value="ECO:0007669"/>
    <property type="project" value="InterPro"/>
</dbReference>
<dbReference type="Gene3D" id="2.40.110.10">
    <property type="entry name" value="Butyryl-CoA Dehydrogenase, subunit A, domain 2"/>
    <property type="match status" value="1"/>
</dbReference>
<dbReference type="InterPro" id="IPR009075">
    <property type="entry name" value="AcylCo_DH/oxidase_C"/>
</dbReference>
<keyword evidence="9" id="KW-1185">Reference proteome</keyword>
<dbReference type="InterPro" id="IPR046373">
    <property type="entry name" value="Acyl-CoA_Oxase/DH_mid-dom_sf"/>
</dbReference>
<dbReference type="SUPFAM" id="SSF47203">
    <property type="entry name" value="Acyl-CoA dehydrogenase C-terminal domain-like"/>
    <property type="match status" value="1"/>
</dbReference>
<evidence type="ECO:0000313" key="9">
    <source>
        <dbReference type="Proteomes" id="UP000199207"/>
    </source>
</evidence>
<gene>
    <name evidence="8" type="ORF">SAMN05421773_10740</name>
</gene>
<evidence type="ECO:0000256" key="2">
    <source>
        <dbReference type="ARBA" id="ARBA00009347"/>
    </source>
</evidence>
<reference evidence="8 9" key="1">
    <citation type="submission" date="2016-10" db="EMBL/GenBank/DDBJ databases">
        <authorList>
            <person name="de Groot N.N."/>
        </authorList>
    </citation>
    <scope>NUCLEOTIDE SEQUENCE [LARGE SCALE GENOMIC DNA]</scope>
    <source>
        <strain evidence="8 9">CGMCC 4.5739</strain>
    </source>
</reference>
<keyword evidence="5" id="KW-0560">Oxidoreductase</keyword>
<feature type="domain" description="Acyl-CoA oxidase/dehydrogenase middle" evidence="7">
    <location>
        <begin position="130"/>
        <end position="222"/>
    </location>
</feature>
<dbReference type="Pfam" id="PF02770">
    <property type="entry name" value="Acyl-CoA_dh_M"/>
    <property type="match status" value="1"/>
</dbReference>
<dbReference type="Pfam" id="PF00441">
    <property type="entry name" value="Acyl-CoA_dh_1"/>
    <property type="match status" value="1"/>
</dbReference>
<comment type="similarity">
    <text evidence="2 5">Belongs to the acyl-CoA dehydrogenase family.</text>
</comment>
<dbReference type="InterPro" id="IPR009100">
    <property type="entry name" value="AcylCoA_DH/oxidase_NM_dom_sf"/>
</dbReference>
<evidence type="ECO:0000256" key="5">
    <source>
        <dbReference type="RuleBase" id="RU362125"/>
    </source>
</evidence>
<evidence type="ECO:0000256" key="1">
    <source>
        <dbReference type="ARBA" id="ARBA00001974"/>
    </source>
</evidence>
<evidence type="ECO:0000259" key="7">
    <source>
        <dbReference type="Pfam" id="PF02770"/>
    </source>
</evidence>
<dbReference type="InterPro" id="IPR037069">
    <property type="entry name" value="AcylCoA_DH/ox_N_sf"/>
</dbReference>
<accession>A0A1I1MSI3</accession>
<dbReference type="SUPFAM" id="SSF56645">
    <property type="entry name" value="Acyl-CoA dehydrogenase NM domain-like"/>
    <property type="match status" value="1"/>
</dbReference>
<dbReference type="AlphaFoldDB" id="A0A1I1MSI3"/>
<dbReference type="GO" id="GO:0003995">
    <property type="term" value="F:acyl-CoA dehydrogenase activity"/>
    <property type="evidence" value="ECO:0007669"/>
    <property type="project" value="TreeGrafter"/>
</dbReference>
<sequence length="379" mass="40892">MTGFDSRVRAVRDRAREAAGDLRARALSIDTDPRTMAPHLDSEVYAAIRHGETPEEYRWGPEPPGAVLPDRHSCLQNVVGMCELARGDVGALLACPAPGLAGTFVEFLGSEEQKKRFYERVADGRTWTFFAMTEPGRGSDATAMESRLVRDGQGGWLLHGTKRYIGNGARGGIGVVFARTRRSALSVRAALVELPVPGWRAEPLDMVGLRGAALSEIRLDAVPVPGHMLLGEHLPATRRGIWGAVRTFNTMRLRVAAAAVGTALAMAAYVREHRPGAPGARRAVARAEAARSLVYEAAARIDRDPDRGYLSCAAKLGATRMAVETAHWAAAALGPAGLLDHPLLEKWTRDVCAFEFMEGTGNIQRLHVARGYRSGEADG</sequence>
<dbReference type="Gene3D" id="1.20.140.10">
    <property type="entry name" value="Butyryl-CoA Dehydrogenase, subunit A, domain 3"/>
    <property type="match status" value="2"/>
</dbReference>
<name>A0A1I1MSI3_9ACTN</name>
<protein>
    <submittedName>
        <fullName evidence="8">Acyl-CoA dehydrogenase</fullName>
    </submittedName>
</protein>
<keyword evidence="4 5" id="KW-0274">FAD</keyword>
<evidence type="ECO:0000256" key="4">
    <source>
        <dbReference type="ARBA" id="ARBA00022827"/>
    </source>
</evidence>
<dbReference type="RefSeq" id="WP_093839175.1">
    <property type="nucleotide sequence ID" value="NZ_FOLM01000007.1"/>
</dbReference>
<keyword evidence="3 5" id="KW-0285">Flavoprotein</keyword>
<dbReference type="STRING" id="910347.SAMN05421773_10740"/>
<dbReference type="InterPro" id="IPR006091">
    <property type="entry name" value="Acyl-CoA_Oxase/DH_mid-dom"/>
</dbReference>
<dbReference type="Proteomes" id="UP000199207">
    <property type="component" value="Unassembled WGS sequence"/>
</dbReference>
<organism evidence="8 9">
    <name type="scientific">Streptomyces aidingensis</name>
    <dbReference type="NCBI Taxonomy" id="910347"/>
    <lineage>
        <taxon>Bacteria</taxon>
        <taxon>Bacillati</taxon>
        <taxon>Actinomycetota</taxon>
        <taxon>Actinomycetes</taxon>
        <taxon>Kitasatosporales</taxon>
        <taxon>Streptomycetaceae</taxon>
        <taxon>Streptomyces</taxon>
    </lineage>
</organism>
<dbReference type="PANTHER" id="PTHR43884:SF12">
    <property type="entry name" value="ISOVALERYL-COA DEHYDROGENASE, MITOCHONDRIAL-RELATED"/>
    <property type="match status" value="1"/>
</dbReference>
<evidence type="ECO:0000313" key="8">
    <source>
        <dbReference type="EMBL" id="SFC88331.1"/>
    </source>
</evidence>
<proteinExistence type="inferred from homology"/>
<evidence type="ECO:0000259" key="6">
    <source>
        <dbReference type="Pfam" id="PF00441"/>
    </source>
</evidence>
<dbReference type="InterPro" id="IPR036250">
    <property type="entry name" value="AcylCo_DH-like_C"/>
</dbReference>
<evidence type="ECO:0000256" key="3">
    <source>
        <dbReference type="ARBA" id="ARBA00022630"/>
    </source>
</evidence>
<dbReference type="EMBL" id="FOLM01000007">
    <property type="protein sequence ID" value="SFC88331.1"/>
    <property type="molecule type" value="Genomic_DNA"/>
</dbReference>